<dbReference type="InterPro" id="IPR036291">
    <property type="entry name" value="NAD(P)-bd_dom_sf"/>
</dbReference>
<keyword evidence="3 5" id="KW-0560">Oxidoreductase</keyword>
<dbReference type="GO" id="GO:0051287">
    <property type="term" value="F:NAD binding"/>
    <property type="evidence" value="ECO:0007669"/>
    <property type="project" value="InterPro"/>
</dbReference>
<comment type="similarity">
    <text evidence="1 5">Belongs to the D-isomer specific 2-hydroxyacid dehydrogenase family.</text>
</comment>
<dbReference type="PANTHER" id="PTHR42789:SF1">
    <property type="entry name" value="D-ISOMER SPECIFIC 2-HYDROXYACID DEHYDROGENASE FAMILY PROTEIN (AFU_ORTHOLOGUE AFUA_6G10090)"/>
    <property type="match status" value="1"/>
</dbReference>
<dbReference type="OrthoDB" id="9793626at2"/>
<dbReference type="InterPro" id="IPR050857">
    <property type="entry name" value="D-2-hydroxyacid_DH"/>
</dbReference>
<protein>
    <recommendedName>
        <fullName evidence="10">D-3-phosphoglycerate dehydrogenase</fullName>
    </recommendedName>
</protein>
<evidence type="ECO:0008006" key="10">
    <source>
        <dbReference type="Google" id="ProtNLM"/>
    </source>
</evidence>
<dbReference type="AlphaFoldDB" id="A0A366F7X6"/>
<dbReference type="Proteomes" id="UP000253529">
    <property type="component" value="Unassembled WGS sequence"/>
</dbReference>
<keyword evidence="9" id="KW-1185">Reference proteome</keyword>
<sequence length="310" mass="32769">MDCILVTPRSLTARPHRAIERLREFGYDIVYCTPGQSPDEAELLRLVPGVVGWLAGVEPVSERVIAAAPDLRAVSRNGTGVDNLPLQTLARRGVAVRTAGGANALGVAELAIGLMFAALRHIPFTDAGVKAGQWPRRLGREIRGRTVGVVGMGAVGRETARLAALLGAEVLACDPARPVEEAASVEVDWVDLATVFSQAEIVTLHCPALPNGRPMIDADAFETFRRGAVLINTARAALVDEAALLEALQSGRLDAYATDVFAREPPQDLTLAGHDRVIAVSHIGGFTQESVERATSAAVANLLDALGRTP</sequence>
<dbReference type="Pfam" id="PF02826">
    <property type="entry name" value="2-Hacid_dh_C"/>
    <property type="match status" value="1"/>
</dbReference>
<dbReference type="RefSeq" id="WP_113890570.1">
    <property type="nucleotide sequence ID" value="NZ_QNRK01000020.1"/>
</dbReference>
<evidence type="ECO:0000256" key="4">
    <source>
        <dbReference type="ARBA" id="ARBA00023027"/>
    </source>
</evidence>
<reference evidence="8 9" key="1">
    <citation type="submission" date="2018-06" db="EMBL/GenBank/DDBJ databases">
        <title>Genomic Encyclopedia of Type Strains, Phase IV (KMG-IV): sequencing the most valuable type-strain genomes for metagenomic binning, comparative biology and taxonomic classification.</title>
        <authorList>
            <person name="Goeker M."/>
        </authorList>
    </citation>
    <scope>NUCLEOTIDE SEQUENCE [LARGE SCALE GENOMIC DNA]</scope>
    <source>
        <strain evidence="8 9">DSM 24875</strain>
    </source>
</reference>
<evidence type="ECO:0000313" key="9">
    <source>
        <dbReference type="Proteomes" id="UP000253529"/>
    </source>
</evidence>
<dbReference type="Gene3D" id="3.40.50.720">
    <property type="entry name" value="NAD(P)-binding Rossmann-like Domain"/>
    <property type="match status" value="2"/>
</dbReference>
<name>A0A366F7X6_9HYPH</name>
<feature type="domain" description="D-isomer specific 2-hydroxyacid dehydrogenase NAD-binding" evidence="7">
    <location>
        <begin position="112"/>
        <end position="284"/>
    </location>
</feature>
<dbReference type="InterPro" id="IPR006140">
    <property type="entry name" value="D-isomer_DH_NAD-bd"/>
</dbReference>
<dbReference type="InterPro" id="IPR029752">
    <property type="entry name" value="D-isomer_DH_CS1"/>
</dbReference>
<evidence type="ECO:0000256" key="1">
    <source>
        <dbReference type="ARBA" id="ARBA00005854"/>
    </source>
</evidence>
<evidence type="ECO:0000256" key="5">
    <source>
        <dbReference type="RuleBase" id="RU003719"/>
    </source>
</evidence>
<evidence type="ECO:0000313" key="8">
    <source>
        <dbReference type="EMBL" id="RBP09815.1"/>
    </source>
</evidence>
<dbReference type="EMBL" id="QNRK01000020">
    <property type="protein sequence ID" value="RBP09815.1"/>
    <property type="molecule type" value="Genomic_DNA"/>
</dbReference>
<dbReference type="SUPFAM" id="SSF52283">
    <property type="entry name" value="Formate/glycerate dehydrogenase catalytic domain-like"/>
    <property type="match status" value="1"/>
</dbReference>
<evidence type="ECO:0000256" key="2">
    <source>
        <dbReference type="ARBA" id="ARBA00022605"/>
    </source>
</evidence>
<dbReference type="PROSITE" id="PS00065">
    <property type="entry name" value="D_2_HYDROXYACID_DH_1"/>
    <property type="match status" value="1"/>
</dbReference>
<feature type="domain" description="D-isomer specific 2-hydroxyacid dehydrogenase catalytic" evidence="6">
    <location>
        <begin position="16"/>
        <end position="307"/>
    </location>
</feature>
<evidence type="ECO:0000259" key="7">
    <source>
        <dbReference type="Pfam" id="PF02826"/>
    </source>
</evidence>
<dbReference type="SUPFAM" id="SSF51735">
    <property type="entry name" value="NAD(P)-binding Rossmann-fold domains"/>
    <property type="match status" value="1"/>
</dbReference>
<dbReference type="GO" id="GO:0016616">
    <property type="term" value="F:oxidoreductase activity, acting on the CH-OH group of donors, NAD or NADP as acceptor"/>
    <property type="evidence" value="ECO:0007669"/>
    <property type="project" value="InterPro"/>
</dbReference>
<evidence type="ECO:0000256" key="3">
    <source>
        <dbReference type="ARBA" id="ARBA00023002"/>
    </source>
</evidence>
<keyword evidence="4" id="KW-0520">NAD</keyword>
<dbReference type="PANTHER" id="PTHR42789">
    <property type="entry name" value="D-ISOMER SPECIFIC 2-HYDROXYACID DEHYDROGENASE FAMILY PROTEIN (AFU_ORTHOLOGUE AFUA_6G10090)"/>
    <property type="match status" value="1"/>
</dbReference>
<dbReference type="Pfam" id="PF00389">
    <property type="entry name" value="2-Hacid_dh"/>
    <property type="match status" value="1"/>
</dbReference>
<evidence type="ECO:0000259" key="6">
    <source>
        <dbReference type="Pfam" id="PF00389"/>
    </source>
</evidence>
<comment type="caution">
    <text evidence="8">The sequence shown here is derived from an EMBL/GenBank/DDBJ whole genome shotgun (WGS) entry which is preliminary data.</text>
</comment>
<dbReference type="InterPro" id="IPR006139">
    <property type="entry name" value="D-isomer_2_OHA_DH_cat_dom"/>
</dbReference>
<organism evidence="8 9">
    <name type="scientific">Roseiarcus fermentans</name>
    <dbReference type="NCBI Taxonomy" id="1473586"/>
    <lineage>
        <taxon>Bacteria</taxon>
        <taxon>Pseudomonadati</taxon>
        <taxon>Pseudomonadota</taxon>
        <taxon>Alphaproteobacteria</taxon>
        <taxon>Hyphomicrobiales</taxon>
        <taxon>Roseiarcaceae</taxon>
        <taxon>Roseiarcus</taxon>
    </lineage>
</organism>
<gene>
    <name evidence="8" type="ORF">DFR50_12013</name>
</gene>
<proteinExistence type="inferred from homology"/>
<keyword evidence="2" id="KW-0028">Amino-acid biosynthesis</keyword>
<dbReference type="CDD" id="cd12172">
    <property type="entry name" value="PGDH_like_2"/>
    <property type="match status" value="1"/>
</dbReference>
<accession>A0A366F7X6</accession>
<dbReference type="GO" id="GO:0008652">
    <property type="term" value="P:amino acid biosynthetic process"/>
    <property type="evidence" value="ECO:0007669"/>
    <property type="project" value="UniProtKB-KW"/>
</dbReference>